<keyword evidence="6 10" id="KW-0418">Kinase</keyword>
<evidence type="ECO:0000256" key="1">
    <source>
        <dbReference type="ARBA" id="ARBA00000085"/>
    </source>
</evidence>
<dbReference type="EMBL" id="VUKA01000002">
    <property type="protein sequence ID" value="KAA2213710.1"/>
    <property type="molecule type" value="Genomic_DNA"/>
</dbReference>
<keyword evidence="8" id="KW-0902">Two-component regulatory system</keyword>
<reference evidence="10 11" key="1">
    <citation type="journal article" date="2015" name="Int. J. Syst. Evol. Microbiol.">
        <title>Roseomonas oryzae sp. nov., isolated from paddy rhizosphere soil.</title>
        <authorList>
            <person name="Ramaprasad E.V."/>
            <person name="Sasikala Ch."/>
            <person name="Ramana Ch.V."/>
        </authorList>
    </citation>
    <scope>NUCLEOTIDE SEQUENCE [LARGE SCALE GENOMIC DNA]</scope>
    <source>
        <strain evidence="10 11">KCTC 42542</strain>
    </source>
</reference>
<feature type="domain" description="Histidine kinase" evidence="9">
    <location>
        <begin position="220"/>
        <end position="432"/>
    </location>
</feature>
<dbReference type="GO" id="GO:0000155">
    <property type="term" value="F:phosphorelay sensor kinase activity"/>
    <property type="evidence" value="ECO:0007669"/>
    <property type="project" value="InterPro"/>
</dbReference>
<dbReference type="Pfam" id="PF01590">
    <property type="entry name" value="GAF"/>
    <property type="match status" value="1"/>
</dbReference>
<comment type="caution">
    <text evidence="10">The sequence shown here is derived from an EMBL/GenBank/DDBJ whole genome shotgun (WGS) entry which is preliminary data.</text>
</comment>
<dbReference type="SMART" id="SM00387">
    <property type="entry name" value="HATPase_c"/>
    <property type="match status" value="1"/>
</dbReference>
<keyword evidence="4" id="KW-0808">Transferase</keyword>
<dbReference type="GO" id="GO:0007234">
    <property type="term" value="P:osmosensory signaling via phosphorelay pathway"/>
    <property type="evidence" value="ECO:0007669"/>
    <property type="project" value="TreeGrafter"/>
</dbReference>
<evidence type="ECO:0000313" key="11">
    <source>
        <dbReference type="Proteomes" id="UP000322110"/>
    </source>
</evidence>
<dbReference type="CDD" id="cd00075">
    <property type="entry name" value="HATPase"/>
    <property type="match status" value="1"/>
</dbReference>
<dbReference type="PANTHER" id="PTHR42878">
    <property type="entry name" value="TWO-COMPONENT HISTIDINE KINASE"/>
    <property type="match status" value="1"/>
</dbReference>
<proteinExistence type="predicted"/>
<evidence type="ECO:0000256" key="8">
    <source>
        <dbReference type="ARBA" id="ARBA00023012"/>
    </source>
</evidence>
<gene>
    <name evidence="10" type="ORF">F0Q34_06480</name>
</gene>
<dbReference type="InterPro" id="IPR029016">
    <property type="entry name" value="GAF-like_dom_sf"/>
</dbReference>
<dbReference type="InterPro" id="IPR003594">
    <property type="entry name" value="HATPase_dom"/>
</dbReference>
<dbReference type="PROSITE" id="PS50109">
    <property type="entry name" value="HIS_KIN"/>
    <property type="match status" value="1"/>
</dbReference>
<dbReference type="EC" id="2.7.13.3" evidence="2"/>
<sequence length="437" mass="46157">MAPLQPDGAGAGADFLAASLRRRLEQGHPSSPLPPDIIAALPPALAADVAAVRQLDAVPAILRIVCDMTGLGFAAVARVTERHWIACSVLDRIGFGLPPGAELPVSTTFCNEIRASGRPIIMDEASADPLYRDHPTPRRYGLESYVAVPIRRPDGSVFGTLCALDPRPMKLRDGHALPTLQLFAELIGAQLALQERLATASAALTDAHEIGALREQFVAVLGHDLRDPLASVSAGVEVLGRGPAGREQAGIIGHMRQSCRRMAELVDNILDMARTRLGSGITLERRWDAQLADSLAQVIGEQRSARPEREIVARLALQGPVFCDSARIAQLLSNLLANALLHGAPGRPVWVDAVADASGFRLSVANEGPPIPPHVGARLFRPFTRGTAESDSGGLGLGLFIATEIARAHGGTLGFESGAVETRFTLALPPGPAARHG</sequence>
<dbReference type="InterPro" id="IPR036890">
    <property type="entry name" value="HATPase_C_sf"/>
</dbReference>
<dbReference type="OrthoDB" id="9795133at2"/>
<evidence type="ECO:0000259" key="9">
    <source>
        <dbReference type="PROSITE" id="PS50109"/>
    </source>
</evidence>
<evidence type="ECO:0000256" key="7">
    <source>
        <dbReference type="ARBA" id="ARBA00022840"/>
    </source>
</evidence>
<dbReference type="PRINTS" id="PR00344">
    <property type="entry name" value="BCTRLSENSOR"/>
</dbReference>
<organism evidence="10 11">
    <name type="scientific">Teichococcus oryzae</name>
    <dbReference type="NCBI Taxonomy" id="1608942"/>
    <lineage>
        <taxon>Bacteria</taxon>
        <taxon>Pseudomonadati</taxon>
        <taxon>Pseudomonadota</taxon>
        <taxon>Alphaproteobacteria</taxon>
        <taxon>Acetobacterales</taxon>
        <taxon>Roseomonadaceae</taxon>
        <taxon>Roseomonas</taxon>
    </lineage>
</organism>
<dbReference type="AlphaFoldDB" id="A0A5B2TIU5"/>
<evidence type="ECO:0000256" key="3">
    <source>
        <dbReference type="ARBA" id="ARBA00022553"/>
    </source>
</evidence>
<dbReference type="Proteomes" id="UP000322110">
    <property type="component" value="Unassembled WGS sequence"/>
</dbReference>
<dbReference type="InterPro" id="IPR004358">
    <property type="entry name" value="Sig_transdc_His_kin-like_C"/>
</dbReference>
<dbReference type="CDD" id="cd00082">
    <property type="entry name" value="HisKA"/>
    <property type="match status" value="1"/>
</dbReference>
<dbReference type="SMART" id="SM00065">
    <property type="entry name" value="GAF"/>
    <property type="match status" value="1"/>
</dbReference>
<dbReference type="SUPFAM" id="SSF47384">
    <property type="entry name" value="Homodimeric domain of signal transducing histidine kinase"/>
    <property type="match status" value="1"/>
</dbReference>
<keyword evidence="11" id="KW-1185">Reference proteome</keyword>
<dbReference type="InterPro" id="IPR003661">
    <property type="entry name" value="HisK_dim/P_dom"/>
</dbReference>
<keyword evidence="3" id="KW-0597">Phosphoprotein</keyword>
<dbReference type="Pfam" id="PF00512">
    <property type="entry name" value="HisKA"/>
    <property type="match status" value="1"/>
</dbReference>
<dbReference type="PANTHER" id="PTHR42878:SF7">
    <property type="entry name" value="SENSOR HISTIDINE KINASE GLRK"/>
    <property type="match status" value="1"/>
</dbReference>
<dbReference type="GO" id="GO:0000156">
    <property type="term" value="F:phosphorelay response regulator activity"/>
    <property type="evidence" value="ECO:0007669"/>
    <property type="project" value="TreeGrafter"/>
</dbReference>
<dbReference type="Pfam" id="PF02518">
    <property type="entry name" value="HATPase_c"/>
    <property type="match status" value="1"/>
</dbReference>
<dbReference type="Gene3D" id="3.30.450.40">
    <property type="match status" value="1"/>
</dbReference>
<evidence type="ECO:0000256" key="6">
    <source>
        <dbReference type="ARBA" id="ARBA00022777"/>
    </source>
</evidence>
<dbReference type="Gene3D" id="1.10.287.130">
    <property type="match status" value="1"/>
</dbReference>
<keyword evidence="7" id="KW-0067">ATP-binding</keyword>
<protein>
    <recommendedName>
        <fullName evidence="2">histidine kinase</fullName>
        <ecNumber evidence="2">2.7.13.3</ecNumber>
    </recommendedName>
</protein>
<dbReference type="InterPro" id="IPR050351">
    <property type="entry name" value="BphY/WalK/GraS-like"/>
</dbReference>
<dbReference type="GO" id="GO:0030295">
    <property type="term" value="F:protein kinase activator activity"/>
    <property type="evidence" value="ECO:0007669"/>
    <property type="project" value="TreeGrafter"/>
</dbReference>
<evidence type="ECO:0000256" key="2">
    <source>
        <dbReference type="ARBA" id="ARBA00012438"/>
    </source>
</evidence>
<evidence type="ECO:0000313" key="10">
    <source>
        <dbReference type="EMBL" id="KAA2213710.1"/>
    </source>
</evidence>
<dbReference type="Gene3D" id="3.30.565.10">
    <property type="entry name" value="Histidine kinase-like ATPase, C-terminal domain"/>
    <property type="match status" value="1"/>
</dbReference>
<accession>A0A5B2TIU5</accession>
<dbReference type="InterPro" id="IPR003018">
    <property type="entry name" value="GAF"/>
</dbReference>
<evidence type="ECO:0000256" key="4">
    <source>
        <dbReference type="ARBA" id="ARBA00022679"/>
    </source>
</evidence>
<dbReference type="SUPFAM" id="SSF55874">
    <property type="entry name" value="ATPase domain of HSP90 chaperone/DNA topoisomerase II/histidine kinase"/>
    <property type="match status" value="1"/>
</dbReference>
<name>A0A5B2TIU5_9PROT</name>
<keyword evidence="5" id="KW-0547">Nucleotide-binding</keyword>
<evidence type="ECO:0000256" key="5">
    <source>
        <dbReference type="ARBA" id="ARBA00022741"/>
    </source>
</evidence>
<comment type="catalytic activity">
    <reaction evidence="1">
        <text>ATP + protein L-histidine = ADP + protein N-phospho-L-histidine.</text>
        <dbReference type="EC" id="2.7.13.3"/>
    </reaction>
</comment>
<dbReference type="SMART" id="SM00388">
    <property type="entry name" value="HisKA"/>
    <property type="match status" value="1"/>
</dbReference>
<dbReference type="SUPFAM" id="SSF55781">
    <property type="entry name" value="GAF domain-like"/>
    <property type="match status" value="1"/>
</dbReference>
<dbReference type="InterPro" id="IPR005467">
    <property type="entry name" value="His_kinase_dom"/>
</dbReference>
<dbReference type="InterPro" id="IPR036097">
    <property type="entry name" value="HisK_dim/P_sf"/>
</dbReference>
<dbReference type="GO" id="GO:0005524">
    <property type="term" value="F:ATP binding"/>
    <property type="evidence" value="ECO:0007669"/>
    <property type="project" value="UniProtKB-KW"/>
</dbReference>